<evidence type="ECO:0000313" key="7">
    <source>
        <dbReference type="EMBL" id="PJB16290.1"/>
    </source>
</evidence>
<dbReference type="EMBL" id="PFUO01000108">
    <property type="protein sequence ID" value="PJB16290.1"/>
    <property type="molecule type" value="Genomic_DNA"/>
</dbReference>
<feature type="transmembrane region" description="Helical" evidence="5">
    <location>
        <begin position="449"/>
        <end position="470"/>
    </location>
</feature>
<evidence type="ECO:0000259" key="6">
    <source>
        <dbReference type="Pfam" id="PF04932"/>
    </source>
</evidence>
<proteinExistence type="predicted"/>
<dbReference type="Proteomes" id="UP000230611">
    <property type="component" value="Unassembled WGS sequence"/>
</dbReference>
<evidence type="ECO:0000256" key="3">
    <source>
        <dbReference type="ARBA" id="ARBA00022989"/>
    </source>
</evidence>
<evidence type="ECO:0000313" key="8">
    <source>
        <dbReference type="Proteomes" id="UP000230611"/>
    </source>
</evidence>
<dbReference type="AlphaFoldDB" id="A0A2M8AFA7"/>
<keyword evidence="2 5" id="KW-0812">Transmembrane</keyword>
<dbReference type="PANTHER" id="PTHR37422:SF13">
    <property type="entry name" value="LIPOPOLYSACCHARIDE BIOSYNTHESIS PROTEIN PA4999-RELATED"/>
    <property type="match status" value="1"/>
</dbReference>
<evidence type="ECO:0000256" key="4">
    <source>
        <dbReference type="ARBA" id="ARBA00023136"/>
    </source>
</evidence>
<reference evidence="8" key="1">
    <citation type="submission" date="2017-09" db="EMBL/GenBank/DDBJ databases">
        <title>Depth-based differentiation of microbial function through sediment-hosted aquifers and enrichment of novel symbionts in the deep terrestrial subsurface.</title>
        <authorList>
            <person name="Probst A.J."/>
            <person name="Ladd B."/>
            <person name="Jarett J.K."/>
            <person name="Geller-Mcgrath D.E."/>
            <person name="Sieber C.M.K."/>
            <person name="Emerson J.B."/>
            <person name="Anantharaman K."/>
            <person name="Thomas B.C."/>
            <person name="Malmstrom R."/>
            <person name="Stieglmeier M."/>
            <person name="Klingl A."/>
            <person name="Woyke T."/>
            <person name="Ryan C.M."/>
            <person name="Banfield J.F."/>
        </authorList>
    </citation>
    <scope>NUCLEOTIDE SEQUENCE [LARGE SCALE GENOMIC DNA]</scope>
</reference>
<dbReference type="GO" id="GO:0016020">
    <property type="term" value="C:membrane"/>
    <property type="evidence" value="ECO:0007669"/>
    <property type="project" value="UniProtKB-SubCell"/>
</dbReference>
<feature type="transmembrane region" description="Helical" evidence="5">
    <location>
        <begin position="476"/>
        <end position="492"/>
    </location>
</feature>
<sequence length="494" mass="56848">MNFLIFLFAIFYLILAKLRLDWAVLLIIIALPSYLIRFNVLTLPATLLELMIWLAFLVWVITNYHELKTKIKRIFKKDNNLVKVDYPFKWEIILLLIISFAAVAVAGFTNSALGIWKAYFFEPILFYILIFNIFRGNEGRKKVFLALAVSALVVSLLAIYQKITGQLIDNLLWQALATRRVVSFFGYPNAVGLFLGPIILLLIGYLVEKSRTQFKNSNFQFPISNFQTNSKFQIPKQYQYNIFNIIIVTLTIILSLLAIYFAKSKGALAGVAIGVVVFFFLAGRKRVKWGIIFFVLAAIIGISVCQSCRNYVLDKTIYSKSYQIRRAGWQEAKKMLLDGRIISGAGLANYQQAVAPYHQTGVFLEDYRDPRWLDKILASAEFRQKNWQPLEIYLYPHNIFLNFWTEIGLAGVLLFIWIIGKFLYLGFVNLFRNWKLEIRNSEGEKSNKFIVIGLMCSMIVIIIHGLVDAPYFKNDLAMMFWLLVALAGMINLDL</sequence>
<feature type="transmembrane region" description="Helical" evidence="5">
    <location>
        <begin position="143"/>
        <end position="161"/>
    </location>
</feature>
<dbReference type="InterPro" id="IPR051533">
    <property type="entry name" value="WaaL-like"/>
</dbReference>
<feature type="transmembrane region" description="Helical" evidence="5">
    <location>
        <begin position="240"/>
        <end position="261"/>
    </location>
</feature>
<evidence type="ECO:0000256" key="5">
    <source>
        <dbReference type="SAM" id="Phobius"/>
    </source>
</evidence>
<feature type="transmembrane region" description="Helical" evidence="5">
    <location>
        <begin position="181"/>
        <end position="207"/>
    </location>
</feature>
<feature type="non-terminal residue" evidence="7">
    <location>
        <position position="494"/>
    </location>
</feature>
<feature type="transmembrane region" description="Helical" evidence="5">
    <location>
        <begin position="407"/>
        <end position="428"/>
    </location>
</feature>
<comment type="caution">
    <text evidence="7">The sequence shown here is derived from an EMBL/GenBank/DDBJ whole genome shotgun (WGS) entry which is preliminary data.</text>
</comment>
<feature type="transmembrane region" description="Helical" evidence="5">
    <location>
        <begin position="290"/>
        <end position="312"/>
    </location>
</feature>
<feature type="transmembrane region" description="Helical" evidence="5">
    <location>
        <begin position="114"/>
        <end position="134"/>
    </location>
</feature>
<evidence type="ECO:0000256" key="1">
    <source>
        <dbReference type="ARBA" id="ARBA00004141"/>
    </source>
</evidence>
<feature type="transmembrane region" description="Helical" evidence="5">
    <location>
        <begin position="267"/>
        <end position="283"/>
    </location>
</feature>
<feature type="transmembrane region" description="Helical" evidence="5">
    <location>
        <begin position="50"/>
        <end position="67"/>
    </location>
</feature>
<feature type="transmembrane region" description="Helical" evidence="5">
    <location>
        <begin position="88"/>
        <end position="108"/>
    </location>
</feature>
<dbReference type="Pfam" id="PF04932">
    <property type="entry name" value="Wzy_C"/>
    <property type="match status" value="1"/>
</dbReference>
<protein>
    <recommendedName>
        <fullName evidence="6">O-antigen ligase-related domain-containing protein</fullName>
    </recommendedName>
</protein>
<gene>
    <name evidence="7" type="ORF">CO116_02350</name>
</gene>
<name>A0A2M8AFA7_9BACT</name>
<comment type="subcellular location">
    <subcellularLocation>
        <location evidence="1">Membrane</location>
        <topology evidence="1">Multi-pass membrane protein</topology>
    </subcellularLocation>
</comment>
<keyword evidence="4 5" id="KW-0472">Membrane</keyword>
<dbReference type="PANTHER" id="PTHR37422">
    <property type="entry name" value="TEICHURONIC ACID BIOSYNTHESIS PROTEIN TUAE"/>
    <property type="match status" value="1"/>
</dbReference>
<evidence type="ECO:0000256" key="2">
    <source>
        <dbReference type="ARBA" id="ARBA00022692"/>
    </source>
</evidence>
<keyword evidence="3 5" id="KW-1133">Transmembrane helix</keyword>
<dbReference type="InterPro" id="IPR007016">
    <property type="entry name" value="O-antigen_ligase-rel_domated"/>
</dbReference>
<feature type="domain" description="O-antigen ligase-related" evidence="6">
    <location>
        <begin position="251"/>
        <end position="416"/>
    </location>
</feature>
<accession>A0A2M8AFA7</accession>
<organism evidence="7 8">
    <name type="scientific">Candidatus Falkowbacteria bacterium CG_4_9_14_3_um_filter_38_19</name>
    <dbReference type="NCBI Taxonomy" id="1974559"/>
    <lineage>
        <taxon>Bacteria</taxon>
        <taxon>Candidatus Falkowiibacteriota</taxon>
    </lineage>
</organism>